<dbReference type="Proteomes" id="UP001549110">
    <property type="component" value="Unassembled WGS sequence"/>
</dbReference>
<evidence type="ECO:0000313" key="2">
    <source>
        <dbReference type="Proteomes" id="UP001549110"/>
    </source>
</evidence>
<comment type="caution">
    <text evidence="1">The sequence shown here is derived from an EMBL/GenBank/DDBJ whole genome shotgun (WGS) entry which is preliminary data.</text>
</comment>
<sequence length="229" mass="24908">MTQMPHVPEGATVMQAREALARAGWREVGVGDWSWVMSDPDDRLAARLTPFDPAYRLHAEAILAGPSNRWLPRVDAILPLAGDGYVVVMERLWPAGEDEAAAFCAALGVRNDSGYELREDLAFAAADADLLALRERVLGLSAEGARRYRLWGGSDVRPGNVMADAAGGLKLVDPIFLRGLAVVGAIQEGRRDLLADFTRAQLEAFLTIPPFQPGRETDAIRARLASLYD</sequence>
<name>A0ABV2EIY3_9CAUL</name>
<reference evidence="1 2" key="1">
    <citation type="submission" date="2024-06" db="EMBL/GenBank/DDBJ databases">
        <title>Genomic Encyclopedia of Type Strains, Phase IV (KMG-IV): sequencing the most valuable type-strain genomes for metagenomic binning, comparative biology and taxonomic classification.</title>
        <authorList>
            <person name="Goeker M."/>
        </authorList>
    </citation>
    <scope>NUCLEOTIDE SEQUENCE [LARGE SCALE GENOMIC DNA]</scope>
    <source>
        <strain evidence="1 2">DSM 17809</strain>
    </source>
</reference>
<dbReference type="RefSeq" id="WP_331928624.1">
    <property type="nucleotide sequence ID" value="NZ_JBEPLU010000001.1"/>
</dbReference>
<evidence type="ECO:0000313" key="1">
    <source>
        <dbReference type="EMBL" id="MET3526712.1"/>
    </source>
</evidence>
<organism evidence="1 2">
    <name type="scientific">Phenylobacterium koreense</name>
    <dbReference type="NCBI Taxonomy" id="266125"/>
    <lineage>
        <taxon>Bacteria</taxon>
        <taxon>Pseudomonadati</taxon>
        <taxon>Pseudomonadota</taxon>
        <taxon>Alphaproteobacteria</taxon>
        <taxon>Caulobacterales</taxon>
        <taxon>Caulobacteraceae</taxon>
        <taxon>Phenylobacterium</taxon>
    </lineage>
</organism>
<accession>A0ABV2EIY3</accession>
<proteinExistence type="predicted"/>
<dbReference type="EMBL" id="JBEPLU010000001">
    <property type="protein sequence ID" value="MET3526712.1"/>
    <property type="molecule type" value="Genomic_DNA"/>
</dbReference>
<protein>
    <recommendedName>
        <fullName evidence="3">Aminoglycoside phosphotransferase domain-containing protein</fullName>
    </recommendedName>
</protein>
<gene>
    <name evidence="1" type="ORF">ABID41_001807</name>
</gene>
<evidence type="ECO:0008006" key="3">
    <source>
        <dbReference type="Google" id="ProtNLM"/>
    </source>
</evidence>
<keyword evidence="2" id="KW-1185">Reference proteome</keyword>